<keyword evidence="8" id="KW-0812">Transmembrane</keyword>
<feature type="transmembrane region" description="Helical" evidence="8">
    <location>
        <begin position="200"/>
        <end position="217"/>
    </location>
</feature>
<keyword evidence="11" id="KW-1185">Reference proteome</keyword>
<dbReference type="InterPro" id="IPR037250">
    <property type="entry name" value="NEAT_dom_sf"/>
</dbReference>
<keyword evidence="3" id="KW-0964">Secreted</keyword>
<evidence type="ECO:0000259" key="9">
    <source>
        <dbReference type="PROSITE" id="PS50978"/>
    </source>
</evidence>
<evidence type="ECO:0000256" key="6">
    <source>
        <dbReference type="ARBA" id="ARBA00023088"/>
    </source>
</evidence>
<organism evidence="10 11">
    <name type="scientific">Lysinibacillus agricola</name>
    <dbReference type="NCBI Taxonomy" id="2590012"/>
    <lineage>
        <taxon>Bacteria</taxon>
        <taxon>Bacillati</taxon>
        <taxon>Bacillota</taxon>
        <taxon>Bacilli</taxon>
        <taxon>Bacillales</taxon>
        <taxon>Bacillaceae</taxon>
        <taxon>Lysinibacillus</taxon>
    </lineage>
</organism>
<proteinExistence type="predicted"/>
<feature type="compositionally biased region" description="Polar residues" evidence="7">
    <location>
        <begin position="187"/>
        <end position="197"/>
    </location>
</feature>
<name>A0ABX7ATR8_9BACI</name>
<evidence type="ECO:0000256" key="3">
    <source>
        <dbReference type="ARBA" id="ARBA00022525"/>
    </source>
</evidence>
<dbReference type="CDD" id="cd06920">
    <property type="entry name" value="NEAT"/>
    <property type="match status" value="1"/>
</dbReference>
<comment type="subcellular location">
    <subcellularLocation>
        <location evidence="1">Secreted</location>
        <location evidence="1">Cell wall</location>
        <topology evidence="1">Peptidoglycan-anchor</topology>
    </subcellularLocation>
</comment>
<evidence type="ECO:0000256" key="7">
    <source>
        <dbReference type="SAM" id="MobiDB-lite"/>
    </source>
</evidence>
<keyword evidence="8" id="KW-0472">Membrane</keyword>
<dbReference type="InterPro" id="IPR006635">
    <property type="entry name" value="NEAT_dom"/>
</dbReference>
<dbReference type="Proteomes" id="UP000596049">
    <property type="component" value="Chromosome"/>
</dbReference>
<accession>A0ABX7ATR8</accession>
<evidence type="ECO:0000313" key="10">
    <source>
        <dbReference type="EMBL" id="QQP13362.1"/>
    </source>
</evidence>
<keyword evidence="5" id="KW-0408">Iron</keyword>
<sequence length="228" mass="24831">MIFNSISTFNYVFRGGMQHMKKLMMLVMLVTLFVFNFALPQASAQLADGTHSIKYQVNKPESNSVSIANDYFVKPAKVTMKNGTATVQITLKNSAWITKFQPPGGATVVSEDKAADTRTVQFTVKDLTKPVVTSMKIDIDDINYHHEYSVSLVFDAASAGSATVAKADDTKATKADDTIATKAPTTSSESQVPNPQTSDATPYLLIMALVGSAFLLYRKKLQTKTEGQ</sequence>
<dbReference type="Pfam" id="PF05031">
    <property type="entry name" value="NEAT"/>
    <property type="match status" value="1"/>
</dbReference>
<dbReference type="InterPro" id="IPR019909">
    <property type="entry name" value="Haem_uptake_protein_IsdC"/>
</dbReference>
<dbReference type="PANTHER" id="PTHR37824">
    <property type="entry name" value="IRON-REGULATED SURFACE DETERMINANT PROTEIN C"/>
    <property type="match status" value="1"/>
</dbReference>
<feature type="region of interest" description="Disordered" evidence="7">
    <location>
        <begin position="173"/>
        <end position="197"/>
    </location>
</feature>
<dbReference type="SMART" id="SM00725">
    <property type="entry name" value="NEAT"/>
    <property type="match status" value="1"/>
</dbReference>
<reference evidence="10 11" key="1">
    <citation type="submission" date="2020-01" db="EMBL/GenBank/DDBJ databases">
        <authorList>
            <person name="Liu G."/>
            <person name="Liu B."/>
        </authorList>
    </citation>
    <scope>NUCLEOTIDE SEQUENCE [LARGE SCALE GENOMIC DNA]</scope>
    <source>
        <strain evidence="10 11">FJAT-51161</strain>
    </source>
</reference>
<evidence type="ECO:0000256" key="4">
    <source>
        <dbReference type="ARBA" id="ARBA00022729"/>
    </source>
</evidence>
<gene>
    <name evidence="10" type="primary">isdC</name>
    <name evidence="10" type="ORF">FJQ98_04685</name>
</gene>
<evidence type="ECO:0000313" key="11">
    <source>
        <dbReference type="Proteomes" id="UP000596049"/>
    </source>
</evidence>
<dbReference type="EMBL" id="CP067341">
    <property type="protein sequence ID" value="QQP13362.1"/>
    <property type="molecule type" value="Genomic_DNA"/>
</dbReference>
<dbReference type="Gene3D" id="2.60.40.1850">
    <property type="match status" value="1"/>
</dbReference>
<feature type="domain" description="NEAT" evidence="9">
    <location>
        <begin position="46"/>
        <end position="162"/>
    </location>
</feature>
<keyword evidence="4" id="KW-0732">Signal</keyword>
<keyword evidence="8" id="KW-1133">Transmembrane helix</keyword>
<keyword evidence="2" id="KW-0134">Cell wall</keyword>
<evidence type="ECO:0000256" key="1">
    <source>
        <dbReference type="ARBA" id="ARBA00004168"/>
    </source>
</evidence>
<protein>
    <submittedName>
        <fullName evidence="10">Heme uptake protein IsdC</fullName>
    </submittedName>
</protein>
<evidence type="ECO:0000256" key="5">
    <source>
        <dbReference type="ARBA" id="ARBA00023004"/>
    </source>
</evidence>
<dbReference type="NCBIfam" id="TIGR03656">
    <property type="entry name" value="IsdC"/>
    <property type="match status" value="1"/>
</dbReference>
<dbReference type="PANTHER" id="PTHR37824:SF1">
    <property type="entry name" value="IRON-REGULATED SURFACE DETERMINANT PROTEIN C"/>
    <property type="match status" value="1"/>
</dbReference>
<keyword evidence="6" id="KW-0572">Peptidoglycan-anchor</keyword>
<dbReference type="InterPro" id="IPR050436">
    <property type="entry name" value="IsdA"/>
</dbReference>
<evidence type="ECO:0000256" key="2">
    <source>
        <dbReference type="ARBA" id="ARBA00022512"/>
    </source>
</evidence>
<dbReference type="PROSITE" id="PS50978">
    <property type="entry name" value="NEAT"/>
    <property type="match status" value="1"/>
</dbReference>
<dbReference type="SUPFAM" id="SSF158911">
    <property type="entry name" value="NEAT domain-like"/>
    <property type="match status" value="1"/>
</dbReference>
<evidence type="ECO:0000256" key="8">
    <source>
        <dbReference type="SAM" id="Phobius"/>
    </source>
</evidence>